<proteinExistence type="predicted"/>
<organism evidence="1 2">
    <name type="scientific">Streptomyces citrinus</name>
    <dbReference type="NCBI Taxonomy" id="3118173"/>
    <lineage>
        <taxon>Bacteria</taxon>
        <taxon>Bacillati</taxon>
        <taxon>Actinomycetota</taxon>
        <taxon>Actinomycetes</taxon>
        <taxon>Kitasatosporales</taxon>
        <taxon>Streptomycetaceae</taxon>
        <taxon>Streptomyces</taxon>
    </lineage>
</organism>
<evidence type="ECO:0000313" key="2">
    <source>
        <dbReference type="Proteomes" id="UP001432251"/>
    </source>
</evidence>
<reference evidence="1" key="1">
    <citation type="journal article" date="2025" name="Int. J. Syst. Evol. Microbiol.">
        <title>Streptomyces citrinus sp. nov., with yellow diffusible pigment.</title>
        <authorList>
            <person name="He Y."/>
            <person name="Yang E."/>
            <person name="Xu J."/>
            <person name="Sun Y."/>
            <person name="Sun L."/>
        </authorList>
    </citation>
    <scope>NUCLEOTIDE SEQUENCE</scope>
    <source>
        <strain evidence="1">Q6</strain>
    </source>
</reference>
<accession>A0ACD5AQX8</accession>
<name>A0ACD5AQX8_9ACTN</name>
<dbReference type="EMBL" id="CP146023">
    <property type="protein sequence ID" value="WWQ69620.1"/>
    <property type="molecule type" value="Genomic_DNA"/>
</dbReference>
<evidence type="ECO:0000313" key="1">
    <source>
        <dbReference type="EMBL" id="WWQ69620.1"/>
    </source>
</evidence>
<keyword evidence="1" id="KW-0614">Plasmid</keyword>
<dbReference type="Proteomes" id="UP001432251">
    <property type="component" value="Plasmid p1"/>
</dbReference>
<gene>
    <name evidence="1" type="ORF">V2W30_41400</name>
</gene>
<protein>
    <submittedName>
        <fullName evidence="1">Uncharacterized protein</fullName>
    </submittedName>
</protein>
<geneLocation type="plasmid" evidence="1 2">
    <name>p1</name>
</geneLocation>
<sequence>MDQPTDCADVLYVSVRQDADGTVTTVHLLAEAPDPDTFHTSAQFRTTVWSAPAPTGPTTRAPGTKVLDPAHSNEYRDDDRRTWDTWADRARAFRAHSPGWCALRQVEARLVRAGVVSAHTGTVAVQEPGITITHGGIEFYVFRSSTGWWRLACDDPEDGWSVLADALAPPHASTRQVATRVLIHLSPHRIARASLPLLVRLRISAARTARSLARRGHRRTRAARSR</sequence>
<keyword evidence="2" id="KW-1185">Reference proteome</keyword>